<organism evidence="1 2">
    <name type="scientific">Methanofollis aquaemaris</name>
    <dbReference type="NCBI Taxonomy" id="126734"/>
    <lineage>
        <taxon>Archaea</taxon>
        <taxon>Methanobacteriati</taxon>
        <taxon>Methanobacteriota</taxon>
        <taxon>Stenosarchaea group</taxon>
        <taxon>Methanomicrobia</taxon>
        <taxon>Methanomicrobiales</taxon>
        <taxon>Methanomicrobiaceae</taxon>
        <taxon>Methanofollis</taxon>
    </lineage>
</organism>
<evidence type="ECO:0000313" key="1">
    <source>
        <dbReference type="EMBL" id="QSZ67762.1"/>
    </source>
</evidence>
<accession>A0A8A3S6U2</accession>
<dbReference type="RefSeq" id="WP_265580675.1">
    <property type="nucleotide sequence ID" value="NZ_CP036172.1"/>
</dbReference>
<dbReference type="Proteomes" id="UP001042704">
    <property type="component" value="Chromosome"/>
</dbReference>
<dbReference type="EMBL" id="CP036172">
    <property type="protein sequence ID" value="QSZ67762.1"/>
    <property type="molecule type" value="Genomic_DNA"/>
</dbReference>
<evidence type="ECO:0000313" key="2">
    <source>
        <dbReference type="Proteomes" id="UP001042704"/>
    </source>
</evidence>
<proteinExistence type="predicted"/>
<dbReference type="InterPro" id="IPR055927">
    <property type="entry name" value="DUF7504"/>
</dbReference>
<dbReference type="AlphaFoldDB" id="A0A8A3S6U2"/>
<evidence type="ECO:0008006" key="3">
    <source>
        <dbReference type="Google" id="ProtNLM"/>
    </source>
</evidence>
<keyword evidence="2" id="KW-1185">Reference proteome</keyword>
<dbReference type="KEGG" id="maqe:RJ40_09735"/>
<gene>
    <name evidence="1" type="ORF">RJ40_09735</name>
</gene>
<reference evidence="1" key="2">
    <citation type="submission" date="2019-02" db="EMBL/GenBank/DDBJ databases">
        <authorList>
            <person name="Chen S.-C."/>
            <person name="Chien H.-H."/>
            <person name="Lai M.-C."/>
        </authorList>
    </citation>
    <scope>NUCLEOTIDE SEQUENCE</scope>
    <source>
        <strain evidence="1">N2F9704</strain>
    </source>
</reference>
<reference evidence="1" key="1">
    <citation type="journal article" date="2001" name="Int. J. Syst. Evol. Microbiol.">
        <title>Methanofollis aquaemaris sp. nov., a methanogen isolated from an aquaculture fish pond.</title>
        <authorList>
            <person name="Lai M.C."/>
            <person name="Chen S.C."/>
        </authorList>
    </citation>
    <scope>NUCLEOTIDE SEQUENCE</scope>
    <source>
        <strain evidence="1">N2F9704</strain>
    </source>
</reference>
<dbReference type="InterPro" id="IPR027417">
    <property type="entry name" value="P-loop_NTPase"/>
</dbReference>
<dbReference type="Gene3D" id="3.40.50.300">
    <property type="entry name" value="P-loop containing nucleotide triphosphate hydrolases"/>
    <property type="match status" value="1"/>
</dbReference>
<sequence length="236" mass="25669">MDPFKTGIPAIDETTGGIPPASNLLLLAPPFAGADRLAYFLAQPGESDYTIVISADGDALDVEDSFGLPEEGRRRLWIIDCITRTMEPTATDSEQVKYVASPVDLTGMGIKFTRILEEIGEAEAARSAGEVPRVRICINSLSSFLIYSKLEAIYRFFHILSARVRRMNGVAIYLLNPAAVDEKTISTLEQLMNGVVVISAEDGGDGVRSMDLRTKGGVVVRDVRYRIAGNELVVES</sequence>
<dbReference type="GeneID" id="76424652"/>
<dbReference type="Pfam" id="PF24336">
    <property type="entry name" value="DUF7504"/>
    <property type="match status" value="1"/>
</dbReference>
<name>A0A8A3S6U2_9EURY</name>
<protein>
    <recommendedName>
        <fullName evidence="3">KaiC-like domain-containing protein</fullName>
    </recommendedName>
</protein>
<dbReference type="SUPFAM" id="SSF52540">
    <property type="entry name" value="P-loop containing nucleoside triphosphate hydrolases"/>
    <property type="match status" value="1"/>
</dbReference>